<dbReference type="AlphaFoldDB" id="A0A096AYF9"/>
<name>A0A096AYF9_FLAPL</name>
<dbReference type="eggNOG" id="ENOG5033R2N">
    <property type="taxonomic scope" value="Bacteria"/>
</dbReference>
<dbReference type="HOGENOM" id="CLU_1438819_0_0_9"/>
<proteinExistence type="predicted"/>
<dbReference type="PATRIC" id="fig|742738.3.peg.4325"/>
<protein>
    <submittedName>
        <fullName evidence="1">Uncharacterized protein</fullName>
    </submittedName>
</protein>
<sequence length="188" mass="21830">MFEKKLEAGRHILTGKPIPLMRDGEEISGGYARWARAGRYSSSRPEGLFVYSSHCVGNGYGLLDGVRIYCRRHNWRRSVKMEEQKLIQMIRFDHDLVVFIEGSDDQQRQVNIYGYAMHQAVNVWDFVEWLCTRKMRAVFAGNPYAFPDIVNWLGGKLYAIRANYILTHRGLLLPWNAVDGGTVWKPRY</sequence>
<dbReference type="Proteomes" id="UP000029585">
    <property type="component" value="Unassembled WGS sequence"/>
</dbReference>
<evidence type="ECO:0000313" key="1">
    <source>
        <dbReference type="EMBL" id="KGF51815.1"/>
    </source>
</evidence>
<accession>A0A096AYF9</accession>
<keyword evidence="2" id="KW-1185">Reference proteome</keyword>
<reference evidence="1 2" key="1">
    <citation type="submission" date="2011-08" db="EMBL/GenBank/DDBJ databases">
        <title>The Genome Sequence of Clostridium orbiscindens 1_3_50AFAA.</title>
        <authorList>
            <consortium name="The Broad Institute Genome Sequencing Platform"/>
            <person name="Earl A."/>
            <person name="Ward D."/>
            <person name="Feldgarden M."/>
            <person name="Gevers D."/>
            <person name="Daigneault M."/>
            <person name="Strauss J."/>
            <person name="Allen-Vercoe E."/>
            <person name="Young S.K."/>
            <person name="Zeng Q."/>
            <person name="Gargeya S."/>
            <person name="Fitzgerald M."/>
            <person name="Haas B."/>
            <person name="Abouelleil A."/>
            <person name="Alvarado L."/>
            <person name="Arachchi H.M."/>
            <person name="Berlin A."/>
            <person name="Brown A."/>
            <person name="Chapman S.B."/>
            <person name="Chen Z."/>
            <person name="Dunbar C."/>
            <person name="Freedman E."/>
            <person name="Gearin G."/>
            <person name="Gellesch M."/>
            <person name="Goldberg J."/>
            <person name="Griggs A."/>
            <person name="Gujja S."/>
            <person name="Heiman D."/>
            <person name="Howarth C."/>
            <person name="Larson L."/>
            <person name="Lui A."/>
            <person name="MacDonald P.J.P."/>
            <person name="Montmayeur A."/>
            <person name="Murphy C."/>
            <person name="Neiman D."/>
            <person name="Pearson M."/>
            <person name="Priest M."/>
            <person name="Roberts A."/>
            <person name="Saif S."/>
            <person name="Shea T."/>
            <person name="Shenoy N."/>
            <person name="Sisk P."/>
            <person name="Stolte C."/>
            <person name="Sykes S."/>
            <person name="Wortman J."/>
            <person name="Nusbaum C."/>
            <person name="Birren B."/>
        </authorList>
    </citation>
    <scope>NUCLEOTIDE SEQUENCE [LARGE SCALE GENOMIC DNA]</scope>
    <source>
        <strain evidence="1 2">1_3_50AFAA</strain>
    </source>
</reference>
<organism evidence="1 2">
    <name type="scientific">Flavonifractor plautii 1_3_50AFAA</name>
    <dbReference type="NCBI Taxonomy" id="742738"/>
    <lineage>
        <taxon>Bacteria</taxon>
        <taxon>Bacillati</taxon>
        <taxon>Bacillota</taxon>
        <taxon>Clostridia</taxon>
        <taxon>Eubacteriales</taxon>
        <taxon>Oscillospiraceae</taxon>
        <taxon>Flavonifractor</taxon>
    </lineage>
</organism>
<evidence type="ECO:0000313" key="2">
    <source>
        <dbReference type="Proteomes" id="UP000029585"/>
    </source>
</evidence>
<comment type="caution">
    <text evidence="1">The sequence shown here is derived from an EMBL/GenBank/DDBJ whole genome shotgun (WGS) entry which is preliminary data.</text>
</comment>
<gene>
    <name evidence="1" type="ORF">HMPREF9460_04215</name>
</gene>
<dbReference type="EMBL" id="ADLO01000137">
    <property type="protein sequence ID" value="KGF51815.1"/>
    <property type="molecule type" value="Genomic_DNA"/>
</dbReference>